<evidence type="ECO:0000256" key="3">
    <source>
        <dbReference type="SAM" id="Phobius"/>
    </source>
</evidence>
<feature type="domain" description="Major facilitator superfamily (MFS) profile" evidence="4">
    <location>
        <begin position="105"/>
        <end position="491"/>
    </location>
</feature>
<dbReference type="Gene3D" id="1.20.1250.20">
    <property type="entry name" value="MFS general substrate transporter like domains"/>
    <property type="match status" value="2"/>
</dbReference>
<feature type="transmembrane region" description="Helical" evidence="3">
    <location>
        <begin position="173"/>
        <end position="189"/>
    </location>
</feature>
<dbReference type="SUPFAM" id="SSF103473">
    <property type="entry name" value="MFS general substrate transporter"/>
    <property type="match status" value="1"/>
</dbReference>
<name>A0A1E5RLV9_9ASCO</name>
<dbReference type="GO" id="GO:0016020">
    <property type="term" value="C:membrane"/>
    <property type="evidence" value="ECO:0007669"/>
    <property type="project" value="UniProtKB-SubCell"/>
</dbReference>
<feature type="transmembrane region" description="Helical" evidence="3">
    <location>
        <begin position="438"/>
        <end position="457"/>
    </location>
</feature>
<keyword evidence="6" id="KW-1185">Reference proteome</keyword>
<evidence type="ECO:0000259" key="4">
    <source>
        <dbReference type="PROSITE" id="PS50850"/>
    </source>
</evidence>
<feature type="transmembrane region" description="Helical" evidence="3">
    <location>
        <begin position="463"/>
        <end position="485"/>
    </location>
</feature>
<dbReference type="PANTHER" id="PTHR11360:SF177">
    <property type="entry name" value="RIBOFLAVIN TRANSPORTER MCH5"/>
    <property type="match status" value="1"/>
</dbReference>
<accession>A0A1E5RLV9</accession>
<dbReference type="EMBL" id="LPNL01000004">
    <property type="protein sequence ID" value="OEJ87892.1"/>
    <property type="molecule type" value="Genomic_DNA"/>
</dbReference>
<keyword evidence="3" id="KW-0472">Membrane</keyword>
<comment type="caution">
    <text evidence="5">The sequence shown here is derived from an EMBL/GenBank/DDBJ whole genome shotgun (WGS) entry which is preliminary data.</text>
</comment>
<feature type="transmembrane region" description="Helical" evidence="3">
    <location>
        <begin position="103"/>
        <end position="123"/>
    </location>
</feature>
<dbReference type="InterPro" id="IPR020846">
    <property type="entry name" value="MFS_dom"/>
</dbReference>
<dbReference type="PROSITE" id="PS50850">
    <property type="entry name" value="MFS"/>
    <property type="match status" value="1"/>
</dbReference>
<feature type="transmembrane region" description="Helical" evidence="3">
    <location>
        <begin position="262"/>
        <end position="282"/>
    </location>
</feature>
<dbReference type="GO" id="GO:0022857">
    <property type="term" value="F:transmembrane transporter activity"/>
    <property type="evidence" value="ECO:0007669"/>
    <property type="project" value="InterPro"/>
</dbReference>
<dbReference type="Proteomes" id="UP000095605">
    <property type="component" value="Unassembled WGS sequence"/>
</dbReference>
<feature type="transmembrane region" description="Helical" evidence="3">
    <location>
        <begin position="395"/>
        <end position="418"/>
    </location>
</feature>
<dbReference type="GO" id="GO:0032218">
    <property type="term" value="P:riboflavin transport"/>
    <property type="evidence" value="ECO:0007669"/>
    <property type="project" value="TreeGrafter"/>
</dbReference>
<feature type="transmembrane region" description="Helical" evidence="3">
    <location>
        <begin position="368"/>
        <end position="389"/>
    </location>
</feature>
<proteinExistence type="inferred from homology"/>
<organism evidence="5 6">
    <name type="scientific">Hanseniaspora opuntiae</name>
    <dbReference type="NCBI Taxonomy" id="211096"/>
    <lineage>
        <taxon>Eukaryota</taxon>
        <taxon>Fungi</taxon>
        <taxon>Dikarya</taxon>
        <taxon>Ascomycota</taxon>
        <taxon>Saccharomycotina</taxon>
        <taxon>Saccharomycetes</taxon>
        <taxon>Saccharomycodales</taxon>
        <taxon>Saccharomycodaceae</taxon>
        <taxon>Hanseniaspora</taxon>
    </lineage>
</organism>
<dbReference type="PANTHER" id="PTHR11360">
    <property type="entry name" value="MONOCARBOXYLATE TRANSPORTER"/>
    <property type="match status" value="1"/>
</dbReference>
<dbReference type="CDD" id="cd17352">
    <property type="entry name" value="MFS_MCT_SLC16"/>
    <property type="match status" value="1"/>
</dbReference>
<protein>
    <submittedName>
        <fullName evidence="5">Riboflavin transporter MCH5</fullName>
    </submittedName>
</protein>
<gene>
    <name evidence="5" type="ORF">AWRI3578_g1736</name>
</gene>
<reference evidence="6" key="1">
    <citation type="journal article" date="2016" name="Genome Announc.">
        <title>Genome sequences of three species of Hanseniaspora isolated from spontaneous wine fermentations.</title>
        <authorList>
            <person name="Sternes P.R."/>
            <person name="Lee D."/>
            <person name="Kutyna D.R."/>
            <person name="Borneman A.R."/>
        </authorList>
    </citation>
    <scope>NUCLEOTIDE SEQUENCE [LARGE SCALE GENOMIC DNA]</scope>
    <source>
        <strain evidence="6">AWRI3578</strain>
    </source>
</reference>
<feature type="transmembrane region" description="Helical" evidence="3">
    <location>
        <begin position="195"/>
        <end position="220"/>
    </location>
</feature>
<feature type="transmembrane region" description="Helical" evidence="3">
    <location>
        <begin position="143"/>
        <end position="166"/>
    </location>
</feature>
<dbReference type="OrthoDB" id="6509908at2759"/>
<evidence type="ECO:0000256" key="2">
    <source>
        <dbReference type="ARBA" id="ARBA00006727"/>
    </source>
</evidence>
<keyword evidence="3" id="KW-1133">Transmembrane helix</keyword>
<dbReference type="InterPro" id="IPR011701">
    <property type="entry name" value="MFS"/>
</dbReference>
<dbReference type="Pfam" id="PF07690">
    <property type="entry name" value="MFS_1"/>
    <property type="match status" value="1"/>
</dbReference>
<evidence type="ECO:0000256" key="1">
    <source>
        <dbReference type="ARBA" id="ARBA00004141"/>
    </source>
</evidence>
<feature type="transmembrane region" description="Helical" evidence="3">
    <location>
        <begin position="232"/>
        <end position="250"/>
    </location>
</feature>
<dbReference type="InterPro" id="IPR036259">
    <property type="entry name" value="MFS_trans_sf"/>
</dbReference>
<evidence type="ECO:0000313" key="5">
    <source>
        <dbReference type="EMBL" id="OEJ87892.1"/>
    </source>
</evidence>
<sequence>MSNIPLNALESQENFETEDIILNKPNDDGHRIVVGNPNFYMPNPDDIQLDKVILSPIRSEESIDEGNKLDNIVKDEENSDEKDIMANFVASDDRFYPEGGFKAYTVVFGAFAGLVPVFGAFNMTSVIETYLQNHQLKDQTTTAIGWIFSLFQFMTCFTSIFSGFIFDNYGCKSLMIGGTILYFLSLFLMGECTRIWHFVLCYSLLNGFASGIMMSPLVSVSAHYFKRKRGHAMSLALTGGSIGGVTFPLILRPFFDKNEYKWGIRTISFVSLALLILSTCLMKERFYSNDKFRLSTMIDLKGLKEWNYLFCVLGVLTGEMSFNSALTFYGSYCNHVGLTINDTTIQITIMNTLSTVGRYLPGLLSDKLGRYNCAIFCLVMLTLVQYVAWLPFGKYGINAMYAISCLYGLGSGSIYSLLPVCVGQISDTKDFGKRYSTMYFVVSFGILISSPISGAIIGDKSYFNYQMYIVFCGALSGVAAVLCYISRYASTKTWGWIVF</sequence>
<dbReference type="AlphaFoldDB" id="A0A1E5RLV9"/>
<keyword evidence="3" id="KW-0812">Transmembrane</keyword>
<comment type="subcellular location">
    <subcellularLocation>
        <location evidence="1">Membrane</location>
        <topology evidence="1">Multi-pass membrane protein</topology>
    </subcellularLocation>
</comment>
<evidence type="ECO:0000313" key="6">
    <source>
        <dbReference type="Proteomes" id="UP000095605"/>
    </source>
</evidence>
<comment type="similarity">
    <text evidence="2">Belongs to the major facilitator superfamily. Monocarboxylate porter (TC 2.A.1.13) family.</text>
</comment>
<dbReference type="InterPro" id="IPR050327">
    <property type="entry name" value="Proton-linked_MCT"/>
</dbReference>